<comment type="subcellular location">
    <subcellularLocation>
        <location evidence="1">Endoplasmic reticulum membrane</location>
        <topology evidence="1">Multi-pass membrane protein</topology>
    </subcellularLocation>
</comment>
<keyword evidence="3" id="KW-0719">Serine esterase</keyword>
<keyword evidence="12" id="KW-0325">Glycoprotein</keyword>
<dbReference type="SUPFAM" id="SSF53474">
    <property type="entry name" value="alpha/beta-Hydrolases"/>
    <property type="match status" value="2"/>
</dbReference>
<dbReference type="VEuPathDB" id="VectorBase:ADIR005626"/>
<evidence type="ECO:0000256" key="5">
    <source>
        <dbReference type="ARBA" id="ARBA00022679"/>
    </source>
</evidence>
<evidence type="ECO:0000256" key="1">
    <source>
        <dbReference type="ARBA" id="ARBA00004477"/>
    </source>
</evidence>
<dbReference type="InterPro" id="IPR005599">
    <property type="entry name" value="GPI_mannosylTrfase"/>
</dbReference>
<feature type="transmembrane region" description="Helical" evidence="13">
    <location>
        <begin position="1515"/>
        <end position="1536"/>
    </location>
</feature>
<evidence type="ECO:0000256" key="7">
    <source>
        <dbReference type="ARBA" id="ARBA00022801"/>
    </source>
</evidence>
<keyword evidence="11" id="KW-1015">Disulfide bond</keyword>
<evidence type="ECO:0000256" key="4">
    <source>
        <dbReference type="ARBA" id="ARBA00022676"/>
    </source>
</evidence>
<dbReference type="InterPro" id="IPR029058">
    <property type="entry name" value="AB_hydrolase_fold"/>
</dbReference>
<feature type="domain" description="Carboxylesterase type B" evidence="14">
    <location>
        <begin position="140"/>
        <end position="656"/>
    </location>
</feature>
<keyword evidence="10 13" id="KW-0472">Membrane</keyword>
<evidence type="ECO:0000313" key="15">
    <source>
        <dbReference type="EnsemblMetazoa" id="ADIR005626-PA"/>
    </source>
</evidence>
<name>A0A182NDB2_9DIPT</name>
<feature type="transmembrane region" description="Helical" evidence="13">
    <location>
        <begin position="1548"/>
        <end position="1567"/>
    </location>
</feature>
<evidence type="ECO:0000256" key="8">
    <source>
        <dbReference type="ARBA" id="ARBA00022824"/>
    </source>
</evidence>
<reference evidence="15" key="2">
    <citation type="submission" date="2020-05" db="UniProtKB">
        <authorList>
            <consortium name="EnsemblMetazoa"/>
        </authorList>
    </citation>
    <scope>IDENTIFICATION</scope>
    <source>
        <strain evidence="15">WRAIR2</strain>
    </source>
</reference>
<evidence type="ECO:0000256" key="13">
    <source>
        <dbReference type="SAM" id="Phobius"/>
    </source>
</evidence>
<dbReference type="PROSITE" id="PS00122">
    <property type="entry name" value="CARBOXYLESTERASE_B_1"/>
    <property type="match status" value="2"/>
</dbReference>
<evidence type="ECO:0000256" key="3">
    <source>
        <dbReference type="ARBA" id="ARBA00022487"/>
    </source>
</evidence>
<evidence type="ECO:0000313" key="16">
    <source>
        <dbReference type="Proteomes" id="UP000075884"/>
    </source>
</evidence>
<keyword evidence="16" id="KW-1185">Reference proteome</keyword>
<dbReference type="STRING" id="7168.A0A182NDB2"/>
<evidence type="ECO:0000256" key="12">
    <source>
        <dbReference type="ARBA" id="ARBA00023180"/>
    </source>
</evidence>
<dbReference type="PANTHER" id="PTHR43142">
    <property type="entry name" value="CARBOXYLIC ESTER HYDROLASE"/>
    <property type="match status" value="1"/>
</dbReference>
<organism evidence="15 16">
    <name type="scientific">Anopheles dirus</name>
    <dbReference type="NCBI Taxonomy" id="7168"/>
    <lineage>
        <taxon>Eukaryota</taxon>
        <taxon>Metazoa</taxon>
        <taxon>Ecdysozoa</taxon>
        <taxon>Arthropoda</taxon>
        <taxon>Hexapoda</taxon>
        <taxon>Insecta</taxon>
        <taxon>Pterygota</taxon>
        <taxon>Neoptera</taxon>
        <taxon>Endopterygota</taxon>
        <taxon>Diptera</taxon>
        <taxon>Nematocera</taxon>
        <taxon>Culicoidea</taxon>
        <taxon>Culicidae</taxon>
        <taxon>Anophelinae</taxon>
        <taxon>Anopheles</taxon>
    </lineage>
</organism>
<accession>A0A182NDB2</accession>
<dbReference type="GO" id="GO:0016757">
    <property type="term" value="F:glycosyltransferase activity"/>
    <property type="evidence" value="ECO:0007669"/>
    <property type="project" value="UniProtKB-KW"/>
</dbReference>
<dbReference type="EnsemblMetazoa" id="ADIR005626-RA">
    <property type="protein sequence ID" value="ADIR005626-PA"/>
    <property type="gene ID" value="ADIR005626"/>
</dbReference>
<keyword evidence="4" id="KW-0328">Glycosyltransferase</keyword>
<protein>
    <recommendedName>
        <fullName evidence="14">Carboxylesterase type B domain-containing protein</fullName>
    </recommendedName>
</protein>
<dbReference type="InterPro" id="IPR019826">
    <property type="entry name" value="Carboxylesterase_B_AS"/>
</dbReference>
<keyword evidence="6 13" id="KW-0812">Transmembrane</keyword>
<sequence>MSTCCKNRSISSNDADTLQPALIAIARALSTGSVSHTHGDAEPADCSITLWNKPSGTLGLYSSAEIAAAPADCPNKVTLLESPPKRSIEQRSSNSTNRVCKREMISSTQPAVVSKMLFESGSLALVFVVLCLAPASHCVTVHISGLGDVLGSETITARTEQKVHQFFNIPYAESPVGQRRFKAPEPIASWNGVKDVSSVGRPCPQPGISSEEITTATEDCLSLSVYTKNVTGKFPVMVYVHGGSFYLGQAADHPPNYLLERDVMLVAIQYRLGALGFLSTMTPTIPGNAAMLDIILALKWVQDHISAFGGDPQRVTIFGQSAGAAAISGLLYSPLVPSTYFSQVILQSGGSTSAWAVDPNPVENAKEIAKFAGCDTVRPIEDVEKCLQELPVMTLINALDLHTQERMLNQGINNIGGCGMVVGGPSGFLTADPFNVIRSSQVRKDVRMMAGVTKHDGSFMLTDLYDMLASMDLIGNAQFNRFDLIDTVNRIFGIDEHAGALAGYEIESLFTEQDLNSGNFSRLMTGLIDIAGTIVIKAPVLRDVQNNVKHSDKETYLYSFDYQGQHTRFGYGASTAHYPFKGGAHHSDDNIYLFPYPKEATALNAADTIMSETMVDLWTSFAIDGVPRSSRGVPTWPRVNGPTGPYLHINNHFTIGSNFYEEYAFYNIRYAEAPIGQQRFRNPVPVRPWSGVLNAVLPGKPCPQLAVNNTSDTAAEDCLTLSVYTQNTTANRPVMVFIHGGAFVVGAASHYEPDYLLEKDIVLVSIQYRLGPLGFLSTGTANIPGNMGMLDMVTALEWVSSYIRFFGGDRTSVTIFGESAGGAAVSALLYSPSVREDLFHRAIIQSGSVFAPWATCKSPKEGALDIARRVNCDRPAETMEDCLRSVSALRLMEAYEDHKNTQFNITGYPDVSGACIVIGEASPFMPKHPKTLPRSSFRNVELMAGTTSQEGLMFWEGVYRYGLSYKPENIQSSWDLVQLIDTINERFGASSNDGSHTWHQIFSTFLTTELDRANYTELLPGLVDICGNLAIKAPVLQDVTRFAHANPGKVYLYSFDYSGAPSMYNFSTQDGFNYPYRNSSFHAEDLFYLFPLEQRLNQQDTEVAKMMVDLWTSFAINGRPIATGLKRVWNAVNHFNGPYLKINQECEELQNYFNEFTASTDKARHQRSPASSVNLSKTIPRDPSLVSYFILSFLRVVLVFVPQLGYIHPDEFFQSVEVVAGDEYGLEVTRTWEFNNTFPIRSMAITYFGMKIPFSVLRFVSMYSNYYLGINLRGSYVTLVFPRLLMVALSFVNDWSLYRICRSYGLQYQFRLLTLASSYVMLVYATHTFSNSIEMALCSLLLYIVSDCMIHSNTVIYQREFLEEKYRKAQRTVEKVRFYKLKMSLPSHSLNKCVLMATLCVAGVFNRPTFILFGAPLVFHWLLRGMGTKTVTFTDFNLRIMIFVLSAIPSLVLFIFIDSVYYGYLTMAEIELQDIGINNFVVTPVNFIRYNIIAENTAQHGTHPFYTHVLINVPLLYNVLGLLAIFSLLFMIYRFATNDYTSLPRAQSFVGLMLSAIFFPIISLSLINHQEARFLIPITVPLVLLHAPKLQVGLAANYPFKTPTRLKNFLYHNLLCPAVSPKYLLKVWYTANVLLTLFYGFLHQGGVYQLAEYFSRQVDVRSSNVHIHLVTSHLYSVPQCFVGLPSTETLLVNPDNGQKYRRTKQFFVYEYGSLELEQLYRKLKLLVDVCEMRSISANQRYRLYLAIPSSLSEQLNDIFQNRTAALIKHNQVRVFYPHLSTEAMPKVFGQHPCGINTDVDELDDTCPIYALEDEQNPFSVGRLLKQFSSVAHQFGLILYRIEVRRIK</sequence>
<dbReference type="InterPro" id="IPR019819">
    <property type="entry name" value="Carboxylesterase_B_CS"/>
</dbReference>
<keyword evidence="9 13" id="KW-1133">Transmembrane helix</keyword>
<reference evidence="16" key="1">
    <citation type="submission" date="2013-03" db="EMBL/GenBank/DDBJ databases">
        <title>The Genome Sequence of Anopheles dirus WRAIR2.</title>
        <authorList>
            <consortium name="The Broad Institute Genomics Platform"/>
            <person name="Neafsey D.E."/>
            <person name="Walton C."/>
            <person name="Walker B."/>
            <person name="Young S.K."/>
            <person name="Zeng Q."/>
            <person name="Gargeya S."/>
            <person name="Fitzgerald M."/>
            <person name="Haas B."/>
            <person name="Abouelleil A."/>
            <person name="Allen A.W."/>
            <person name="Alvarado L."/>
            <person name="Arachchi H.M."/>
            <person name="Berlin A.M."/>
            <person name="Chapman S.B."/>
            <person name="Gainer-Dewar J."/>
            <person name="Goldberg J."/>
            <person name="Griggs A."/>
            <person name="Gujja S."/>
            <person name="Hansen M."/>
            <person name="Howarth C."/>
            <person name="Imamovic A."/>
            <person name="Ireland A."/>
            <person name="Larimer J."/>
            <person name="McCowan C."/>
            <person name="Murphy C."/>
            <person name="Pearson M."/>
            <person name="Poon T.W."/>
            <person name="Priest M."/>
            <person name="Roberts A."/>
            <person name="Saif S."/>
            <person name="Shea T."/>
            <person name="Sisk P."/>
            <person name="Sykes S."/>
            <person name="Wortman J."/>
            <person name="Nusbaum C."/>
            <person name="Birren B."/>
        </authorList>
    </citation>
    <scope>NUCLEOTIDE SEQUENCE [LARGE SCALE GENOMIC DNA]</scope>
    <source>
        <strain evidence="16">WRAIR2</strain>
    </source>
</reference>
<evidence type="ECO:0000256" key="9">
    <source>
        <dbReference type="ARBA" id="ARBA00022989"/>
    </source>
</evidence>
<dbReference type="PROSITE" id="PS00941">
    <property type="entry name" value="CARBOXYLESTERASE_B_2"/>
    <property type="match status" value="1"/>
</dbReference>
<comment type="similarity">
    <text evidence="2">Belongs to the type-B carboxylesterase/lipase family.</text>
</comment>
<dbReference type="GO" id="GO:0052689">
    <property type="term" value="F:carboxylic ester hydrolase activity"/>
    <property type="evidence" value="ECO:0007669"/>
    <property type="project" value="UniProtKB-KW"/>
</dbReference>
<evidence type="ECO:0000256" key="6">
    <source>
        <dbReference type="ARBA" id="ARBA00022692"/>
    </source>
</evidence>
<feature type="transmembrane region" description="Helical" evidence="13">
    <location>
        <begin position="1438"/>
        <end position="1457"/>
    </location>
</feature>
<keyword evidence="8" id="KW-0256">Endoplasmic reticulum</keyword>
<dbReference type="Gene3D" id="3.40.50.1820">
    <property type="entry name" value="alpha/beta hydrolase"/>
    <property type="match status" value="2"/>
</dbReference>
<dbReference type="InterPro" id="IPR002018">
    <property type="entry name" value="CarbesteraseB"/>
</dbReference>
<feature type="transmembrane region" description="Helical" evidence="13">
    <location>
        <begin position="1393"/>
        <end position="1418"/>
    </location>
</feature>
<dbReference type="PANTHER" id="PTHR43142:SF12">
    <property type="entry name" value="CARBOXYLESTERASE TYPE B DOMAIN-CONTAINING PROTEIN-RELATED"/>
    <property type="match status" value="1"/>
</dbReference>
<dbReference type="GO" id="GO:0005789">
    <property type="term" value="C:endoplasmic reticulum membrane"/>
    <property type="evidence" value="ECO:0007669"/>
    <property type="project" value="UniProtKB-SubCell"/>
</dbReference>
<evidence type="ECO:0000256" key="10">
    <source>
        <dbReference type="ARBA" id="ARBA00023136"/>
    </source>
</evidence>
<feature type="domain" description="Carboxylesterase type B" evidence="14">
    <location>
        <begin position="663"/>
        <end position="1151"/>
    </location>
</feature>
<dbReference type="Pfam" id="PF03901">
    <property type="entry name" value="Glyco_transf_22"/>
    <property type="match status" value="1"/>
</dbReference>
<keyword evidence="5" id="KW-0808">Transferase</keyword>
<keyword evidence="7" id="KW-0378">Hydrolase</keyword>
<proteinExistence type="inferred from homology"/>
<evidence type="ECO:0000259" key="14">
    <source>
        <dbReference type="Pfam" id="PF00135"/>
    </source>
</evidence>
<evidence type="ECO:0000256" key="11">
    <source>
        <dbReference type="ARBA" id="ARBA00023157"/>
    </source>
</evidence>
<evidence type="ECO:0000256" key="2">
    <source>
        <dbReference type="ARBA" id="ARBA00005964"/>
    </source>
</evidence>
<dbReference type="Proteomes" id="UP000075884">
    <property type="component" value="Unassembled WGS sequence"/>
</dbReference>
<dbReference type="Pfam" id="PF00135">
    <property type="entry name" value="COesterase"/>
    <property type="match status" value="2"/>
</dbReference>